<organism evidence="2 3">
    <name type="scientific">Hydnum rufescens UP504</name>
    <dbReference type="NCBI Taxonomy" id="1448309"/>
    <lineage>
        <taxon>Eukaryota</taxon>
        <taxon>Fungi</taxon>
        <taxon>Dikarya</taxon>
        <taxon>Basidiomycota</taxon>
        <taxon>Agaricomycotina</taxon>
        <taxon>Agaricomycetes</taxon>
        <taxon>Cantharellales</taxon>
        <taxon>Hydnaceae</taxon>
        <taxon>Hydnum</taxon>
    </lineage>
</organism>
<dbReference type="Proteomes" id="UP000886523">
    <property type="component" value="Unassembled WGS sequence"/>
</dbReference>
<dbReference type="AlphaFoldDB" id="A0A9P6DS36"/>
<reference evidence="2" key="1">
    <citation type="journal article" date="2020" name="Nat. Commun.">
        <title>Large-scale genome sequencing of mycorrhizal fungi provides insights into the early evolution of symbiotic traits.</title>
        <authorList>
            <person name="Miyauchi S."/>
            <person name="Kiss E."/>
            <person name="Kuo A."/>
            <person name="Drula E."/>
            <person name="Kohler A."/>
            <person name="Sanchez-Garcia M."/>
            <person name="Morin E."/>
            <person name="Andreopoulos B."/>
            <person name="Barry K.W."/>
            <person name="Bonito G."/>
            <person name="Buee M."/>
            <person name="Carver A."/>
            <person name="Chen C."/>
            <person name="Cichocki N."/>
            <person name="Clum A."/>
            <person name="Culley D."/>
            <person name="Crous P.W."/>
            <person name="Fauchery L."/>
            <person name="Girlanda M."/>
            <person name="Hayes R.D."/>
            <person name="Keri Z."/>
            <person name="LaButti K."/>
            <person name="Lipzen A."/>
            <person name="Lombard V."/>
            <person name="Magnuson J."/>
            <person name="Maillard F."/>
            <person name="Murat C."/>
            <person name="Nolan M."/>
            <person name="Ohm R.A."/>
            <person name="Pangilinan J."/>
            <person name="Pereira M.F."/>
            <person name="Perotto S."/>
            <person name="Peter M."/>
            <person name="Pfister S."/>
            <person name="Riley R."/>
            <person name="Sitrit Y."/>
            <person name="Stielow J.B."/>
            <person name="Szollosi G."/>
            <person name="Zifcakova L."/>
            <person name="Stursova M."/>
            <person name="Spatafora J.W."/>
            <person name="Tedersoo L."/>
            <person name="Vaario L.M."/>
            <person name="Yamada A."/>
            <person name="Yan M."/>
            <person name="Wang P."/>
            <person name="Xu J."/>
            <person name="Bruns T."/>
            <person name="Baldrian P."/>
            <person name="Vilgalys R."/>
            <person name="Dunand C."/>
            <person name="Henrissat B."/>
            <person name="Grigoriev I.V."/>
            <person name="Hibbett D."/>
            <person name="Nagy L.G."/>
            <person name="Martin F.M."/>
        </authorList>
    </citation>
    <scope>NUCLEOTIDE SEQUENCE</scope>
    <source>
        <strain evidence="2">UP504</strain>
    </source>
</reference>
<proteinExistence type="predicted"/>
<protein>
    <submittedName>
        <fullName evidence="2">Uncharacterized protein</fullName>
    </submittedName>
</protein>
<sequence length="132" mass="14855">MNVHVWYAEEYNAIQAAIHEAETDSTLRFHLSRKLAALEEVGATWDYSLRQLPYPAELQSVVQFASRTVPADTISVHVLSTPAHEDGPNSDSEDCTEEWNAAIPISEELRKIDEDEECSRSEGFPDDASEFE</sequence>
<evidence type="ECO:0000256" key="1">
    <source>
        <dbReference type="SAM" id="MobiDB-lite"/>
    </source>
</evidence>
<gene>
    <name evidence="2" type="ORF">BS47DRAFT_1397225</name>
</gene>
<accession>A0A9P6DS36</accession>
<comment type="caution">
    <text evidence="2">The sequence shown here is derived from an EMBL/GenBank/DDBJ whole genome shotgun (WGS) entry which is preliminary data.</text>
</comment>
<dbReference type="EMBL" id="MU129043">
    <property type="protein sequence ID" value="KAF9509109.1"/>
    <property type="molecule type" value="Genomic_DNA"/>
</dbReference>
<evidence type="ECO:0000313" key="3">
    <source>
        <dbReference type="Proteomes" id="UP000886523"/>
    </source>
</evidence>
<evidence type="ECO:0000313" key="2">
    <source>
        <dbReference type="EMBL" id="KAF9509109.1"/>
    </source>
</evidence>
<keyword evidence="3" id="KW-1185">Reference proteome</keyword>
<feature type="region of interest" description="Disordered" evidence="1">
    <location>
        <begin position="110"/>
        <end position="132"/>
    </location>
</feature>
<name>A0A9P6DS36_9AGAM</name>